<evidence type="ECO:0000256" key="4">
    <source>
        <dbReference type="PROSITE-ProRule" id="PRU00335"/>
    </source>
</evidence>
<reference evidence="6 9" key="1">
    <citation type="submission" date="2016-06" db="EMBL/GenBank/DDBJ databases">
        <authorList>
            <person name="Kjaerup R.B."/>
            <person name="Dalgaard T.S."/>
            <person name="Juul-Madsen H.R."/>
        </authorList>
    </citation>
    <scope>NUCLEOTIDE SEQUENCE [LARGE SCALE GENOMIC DNA]</scope>
    <source>
        <strain evidence="6 9">CECT 5115</strain>
    </source>
</reference>
<keyword evidence="8" id="KW-1185">Reference proteome</keyword>
<dbReference type="Proteomes" id="UP000092871">
    <property type="component" value="Unassembled WGS sequence"/>
</dbReference>
<evidence type="ECO:0000313" key="8">
    <source>
        <dbReference type="Proteomes" id="UP000092840"/>
    </source>
</evidence>
<dbReference type="InterPro" id="IPR009057">
    <property type="entry name" value="Homeodomain-like_sf"/>
</dbReference>
<dbReference type="Proteomes" id="UP000092840">
    <property type="component" value="Unassembled WGS sequence"/>
</dbReference>
<dbReference type="PANTHER" id="PTHR30055:SF234">
    <property type="entry name" value="HTH-TYPE TRANSCRIPTIONAL REGULATOR BETI"/>
    <property type="match status" value="1"/>
</dbReference>
<organism evidence="6 9">
    <name type="scientific">Marinomonas gallaica</name>
    <dbReference type="NCBI Taxonomy" id="1806667"/>
    <lineage>
        <taxon>Bacteria</taxon>
        <taxon>Pseudomonadati</taxon>
        <taxon>Pseudomonadota</taxon>
        <taxon>Gammaproteobacteria</taxon>
        <taxon>Oceanospirillales</taxon>
        <taxon>Oceanospirillaceae</taxon>
        <taxon>Marinomonas</taxon>
    </lineage>
</organism>
<dbReference type="PANTHER" id="PTHR30055">
    <property type="entry name" value="HTH-TYPE TRANSCRIPTIONAL REGULATOR RUTR"/>
    <property type="match status" value="1"/>
</dbReference>
<dbReference type="AlphaFoldDB" id="A0A1C3JVG7"/>
<dbReference type="EMBL" id="FLRA01000024">
    <property type="protein sequence ID" value="SBT19089.1"/>
    <property type="molecule type" value="Genomic_DNA"/>
</dbReference>
<dbReference type="Gene3D" id="1.10.357.10">
    <property type="entry name" value="Tetracycline Repressor, domain 2"/>
    <property type="match status" value="1"/>
</dbReference>
<keyword evidence="1" id="KW-0805">Transcription regulation</keyword>
<dbReference type="Pfam" id="PF00440">
    <property type="entry name" value="TetR_N"/>
    <property type="match status" value="1"/>
</dbReference>
<feature type="DNA-binding region" description="H-T-H motif" evidence="4">
    <location>
        <begin position="32"/>
        <end position="51"/>
    </location>
</feature>
<dbReference type="OrthoDB" id="116240at2"/>
<dbReference type="PROSITE" id="PS50977">
    <property type="entry name" value="HTH_TETR_2"/>
    <property type="match status" value="1"/>
</dbReference>
<dbReference type="InterPro" id="IPR001647">
    <property type="entry name" value="HTH_TetR"/>
</dbReference>
<dbReference type="SUPFAM" id="SSF46689">
    <property type="entry name" value="Homeodomain-like"/>
    <property type="match status" value="1"/>
</dbReference>
<feature type="domain" description="HTH tetR-type" evidence="5">
    <location>
        <begin position="9"/>
        <end position="69"/>
    </location>
</feature>
<protein>
    <submittedName>
        <fullName evidence="6">HTH-type transcriptional regulator AcrR</fullName>
    </submittedName>
</protein>
<proteinExistence type="predicted"/>
<evidence type="ECO:0000313" key="9">
    <source>
        <dbReference type="Proteomes" id="UP000092871"/>
    </source>
</evidence>
<accession>A0A1C3JVG7</accession>
<sequence>MNRRTQQKATTRAKIKDAAKQSFSDHGIDATTTREISRLAGVAVGTFFVHFPDKLDLVKEIYFDEMDAALNAAIGAFKPTLSPTEYLLQIAQTLFPFYASHLEFTKNIMTDSVLNGGFHTQQMLSISEGISKRFEAVGIDQKTARIFSENMLANYWLVFIESIPSNAFLSKRAMQRLESLNLPFKVSYENAVK</sequence>
<dbReference type="EMBL" id="FLRB01000009">
    <property type="protein sequence ID" value="SBT20836.1"/>
    <property type="molecule type" value="Genomic_DNA"/>
</dbReference>
<keyword evidence="3" id="KW-0804">Transcription</keyword>
<name>A0A1C3JVG7_9GAMM</name>
<gene>
    <name evidence="6" type="primary">acrR</name>
    <name evidence="6" type="ORF">MGA5115_03250</name>
    <name evidence="7" type="ORF">MGA5116_01423</name>
</gene>
<keyword evidence="2 4" id="KW-0238">DNA-binding</keyword>
<dbReference type="PROSITE" id="PS01081">
    <property type="entry name" value="HTH_TETR_1"/>
    <property type="match status" value="1"/>
</dbReference>
<dbReference type="InterPro" id="IPR050109">
    <property type="entry name" value="HTH-type_TetR-like_transc_reg"/>
</dbReference>
<evidence type="ECO:0000259" key="5">
    <source>
        <dbReference type="PROSITE" id="PS50977"/>
    </source>
</evidence>
<dbReference type="GO" id="GO:0000976">
    <property type="term" value="F:transcription cis-regulatory region binding"/>
    <property type="evidence" value="ECO:0007669"/>
    <property type="project" value="TreeGrafter"/>
</dbReference>
<dbReference type="RefSeq" id="WP_067038347.1">
    <property type="nucleotide sequence ID" value="NZ_FLRA01000024.1"/>
</dbReference>
<dbReference type="InterPro" id="IPR023772">
    <property type="entry name" value="DNA-bd_HTH_TetR-type_CS"/>
</dbReference>
<evidence type="ECO:0000256" key="3">
    <source>
        <dbReference type="ARBA" id="ARBA00023163"/>
    </source>
</evidence>
<evidence type="ECO:0000313" key="6">
    <source>
        <dbReference type="EMBL" id="SBT19089.1"/>
    </source>
</evidence>
<dbReference type="GO" id="GO:0003700">
    <property type="term" value="F:DNA-binding transcription factor activity"/>
    <property type="evidence" value="ECO:0007669"/>
    <property type="project" value="TreeGrafter"/>
</dbReference>
<dbReference type="PRINTS" id="PR00455">
    <property type="entry name" value="HTHTETR"/>
</dbReference>
<evidence type="ECO:0000313" key="7">
    <source>
        <dbReference type="EMBL" id="SBT20836.1"/>
    </source>
</evidence>
<evidence type="ECO:0000256" key="1">
    <source>
        <dbReference type="ARBA" id="ARBA00023015"/>
    </source>
</evidence>
<evidence type="ECO:0000256" key="2">
    <source>
        <dbReference type="ARBA" id="ARBA00023125"/>
    </source>
</evidence>
<reference evidence="7 8" key="2">
    <citation type="submission" date="2016-06" db="EMBL/GenBank/DDBJ databases">
        <authorList>
            <person name="Rodrigo-Torres L."/>
            <person name="Arahal D.R."/>
        </authorList>
    </citation>
    <scope>NUCLEOTIDE SEQUENCE [LARGE SCALE GENOMIC DNA]</scope>
    <source>
        <strain evidence="7 8">CECT 5116</strain>
    </source>
</reference>